<organism evidence="4">
    <name type="scientific">Tanacetum cinerariifolium</name>
    <name type="common">Dalmatian daisy</name>
    <name type="synonym">Chrysanthemum cinerariifolium</name>
    <dbReference type="NCBI Taxonomy" id="118510"/>
    <lineage>
        <taxon>Eukaryota</taxon>
        <taxon>Viridiplantae</taxon>
        <taxon>Streptophyta</taxon>
        <taxon>Embryophyta</taxon>
        <taxon>Tracheophyta</taxon>
        <taxon>Spermatophyta</taxon>
        <taxon>Magnoliopsida</taxon>
        <taxon>eudicotyledons</taxon>
        <taxon>Gunneridae</taxon>
        <taxon>Pentapetalae</taxon>
        <taxon>asterids</taxon>
        <taxon>campanulids</taxon>
        <taxon>Asterales</taxon>
        <taxon>Asteraceae</taxon>
        <taxon>Asteroideae</taxon>
        <taxon>Anthemideae</taxon>
        <taxon>Anthemidinae</taxon>
        <taxon>Tanacetum</taxon>
    </lineage>
</organism>
<dbReference type="Pfam" id="PF07727">
    <property type="entry name" value="RVT_2"/>
    <property type="match status" value="1"/>
</dbReference>
<feature type="compositionally biased region" description="Polar residues" evidence="1">
    <location>
        <begin position="620"/>
        <end position="641"/>
    </location>
</feature>
<dbReference type="InterPro" id="IPR057670">
    <property type="entry name" value="SH3_retrovirus"/>
</dbReference>
<dbReference type="Pfam" id="PF25597">
    <property type="entry name" value="SH3_retrovirus"/>
    <property type="match status" value="1"/>
</dbReference>
<reference evidence="4" key="1">
    <citation type="journal article" date="2019" name="Sci. Rep.">
        <title>Draft genome of Tanacetum cinerariifolium, the natural source of mosquito coil.</title>
        <authorList>
            <person name="Yamashiro T."/>
            <person name="Shiraishi A."/>
            <person name="Satake H."/>
            <person name="Nakayama K."/>
        </authorList>
    </citation>
    <scope>NUCLEOTIDE SEQUENCE</scope>
</reference>
<name>A0A6L2KIT0_TANCI</name>
<gene>
    <name evidence="4" type="ORF">Tci_021264</name>
</gene>
<evidence type="ECO:0000313" key="4">
    <source>
        <dbReference type="EMBL" id="GEU49286.1"/>
    </source>
</evidence>
<evidence type="ECO:0000259" key="2">
    <source>
        <dbReference type="Pfam" id="PF07727"/>
    </source>
</evidence>
<evidence type="ECO:0000256" key="1">
    <source>
        <dbReference type="SAM" id="MobiDB-lite"/>
    </source>
</evidence>
<feature type="region of interest" description="Disordered" evidence="1">
    <location>
        <begin position="263"/>
        <end position="309"/>
    </location>
</feature>
<evidence type="ECO:0000259" key="3">
    <source>
        <dbReference type="Pfam" id="PF25597"/>
    </source>
</evidence>
<sequence length="939" mass="106190">MVPKAVLIKSSSVSVNTARQVNAAHSKTTVNAARPMTYLSKTAHSTVKRLIQKNTAFKNSNINQRVNTIRSKNVNTARPKAVVNAVKGNHGNPQMDLQDQGAIDSGCSRHMTRNMSYLTDYEEIDGGYVAFGGNPKGGKITKKRVLVVKHHKKTPYELFHDRTPSLSFIRPFGYPVTILNTLYHLGKFDGKADEDFFVGYSLNSKAFRVFNSKTRIVEENLHIRFSKSTPNVVGSRPDWLFDINALTRTINYKPIVAVTQSNSFADPKSSQDDGFKPSSDDGKKVDEDPSKGNECNDLEKKDNVNSTNNVNTVSSTINTAGTNRVNIVGEILFDLDMPALKDIGTFDFSNKDEDDDAVADMNNLDITIQVSPTPTTKIHKDHPLDQVIEDLQSATQTRNMTKNLEEHGFVSTIQQRTNHKDLQNCLFACFLSQEEPKNIEKEVYVCQPLGFEDPDFPDRVYKVEKTLYGLHQAPRAWYETLLTYLLDNGFQRGKIDKTLFIKRQKDEFYRRAYILLGITSETKNDGIFISQDKYVTKILKKFRFTKVKNASTPMETQKPLLKDEDGKEVDFHMKPTRKVTEVPQPSDPIEHVADEAVHKELRDRLVRATTVASSLKAKQDNGNIDKTQSKTTPNESSSQGTNSGGGPRCQEAMGDTTAQTRLESLDNEKKLGDDASKQEMRIDDIDVDEDITLVNVQDDTKMFDTDKDLGGEEVFVEQEVVPNKEKIDEVTLAHTLAELKTLKPKAKGLKSLEFDKIQEMFDRSFKRVNKFEPIRSELVEGKEKRAEEGLIQKRAKKQKVEDDKETAELTQLMEIIPNEEDVAIDAIPLAVKSPGIVDWKIHKEGKKSYYQIIRADGKSKIDVYQVGDEREVEVLRSFNWPLSELIMKDNVLPERACLVCSAVQKVRAVALLINVRAVALLKGRWFEVYRDYLKMRAEK</sequence>
<protein>
    <submittedName>
        <fullName evidence="4">Putative ribonuclease H-like domain-containing protein</fullName>
    </submittedName>
</protein>
<dbReference type="EMBL" id="BKCJ010002543">
    <property type="protein sequence ID" value="GEU49286.1"/>
    <property type="molecule type" value="Genomic_DNA"/>
</dbReference>
<comment type="caution">
    <text evidence="4">The sequence shown here is derived from an EMBL/GenBank/DDBJ whole genome shotgun (WGS) entry which is preliminary data.</text>
</comment>
<proteinExistence type="predicted"/>
<feature type="compositionally biased region" description="Basic and acidic residues" evidence="1">
    <location>
        <begin position="269"/>
        <end position="291"/>
    </location>
</feature>
<feature type="domain" description="Retroviral polymerase SH3-like" evidence="3">
    <location>
        <begin position="183"/>
        <end position="228"/>
    </location>
</feature>
<accession>A0A6L2KIT0</accession>
<feature type="domain" description="Reverse transcriptase Ty1/copia-type" evidence="2">
    <location>
        <begin position="438"/>
        <end position="504"/>
    </location>
</feature>
<dbReference type="AlphaFoldDB" id="A0A6L2KIT0"/>
<dbReference type="InterPro" id="IPR013103">
    <property type="entry name" value="RVT_2"/>
</dbReference>
<feature type="region of interest" description="Disordered" evidence="1">
    <location>
        <begin position="612"/>
        <end position="652"/>
    </location>
</feature>